<gene>
    <name evidence="9" type="ORF">CALCODRAFT_497543</name>
</gene>
<dbReference type="OrthoDB" id="270763at2759"/>
<comment type="subcellular location">
    <subcellularLocation>
        <location evidence="1">Mitochondrion</location>
    </subcellularLocation>
</comment>
<evidence type="ECO:0000313" key="9">
    <source>
        <dbReference type="EMBL" id="KZT56368.1"/>
    </source>
</evidence>
<dbReference type="GO" id="GO:0032543">
    <property type="term" value="P:mitochondrial translation"/>
    <property type="evidence" value="ECO:0007669"/>
    <property type="project" value="TreeGrafter"/>
</dbReference>
<dbReference type="InterPro" id="IPR036049">
    <property type="entry name" value="Ribosomal_uL29_sf"/>
</dbReference>
<dbReference type="GO" id="GO:0003735">
    <property type="term" value="F:structural constituent of ribosome"/>
    <property type="evidence" value="ECO:0007669"/>
    <property type="project" value="InterPro"/>
</dbReference>
<keyword evidence="4" id="KW-0496">Mitochondrion</keyword>
<evidence type="ECO:0000313" key="10">
    <source>
        <dbReference type="Proteomes" id="UP000076842"/>
    </source>
</evidence>
<dbReference type="GO" id="GO:0005762">
    <property type="term" value="C:mitochondrial large ribosomal subunit"/>
    <property type="evidence" value="ECO:0007669"/>
    <property type="project" value="TreeGrafter"/>
</dbReference>
<dbReference type="AlphaFoldDB" id="A0A165F853"/>
<evidence type="ECO:0000256" key="4">
    <source>
        <dbReference type="ARBA" id="ARBA00023128"/>
    </source>
</evidence>
<organism evidence="9 10">
    <name type="scientific">Calocera cornea HHB12733</name>
    <dbReference type="NCBI Taxonomy" id="1353952"/>
    <lineage>
        <taxon>Eukaryota</taxon>
        <taxon>Fungi</taxon>
        <taxon>Dikarya</taxon>
        <taxon>Basidiomycota</taxon>
        <taxon>Agaricomycotina</taxon>
        <taxon>Dacrymycetes</taxon>
        <taxon>Dacrymycetales</taxon>
        <taxon>Dacrymycetaceae</taxon>
        <taxon>Calocera</taxon>
    </lineage>
</organism>
<dbReference type="PANTHER" id="PTHR21183:SF18">
    <property type="entry name" value="LARGE RIBOSOMAL SUBUNIT PROTEIN UL29M"/>
    <property type="match status" value="1"/>
</dbReference>
<dbReference type="FunCoup" id="A0A165F853">
    <property type="interactions" value="29"/>
</dbReference>
<feature type="compositionally biased region" description="Pro residues" evidence="8">
    <location>
        <begin position="56"/>
        <end position="66"/>
    </location>
</feature>
<evidence type="ECO:0000256" key="6">
    <source>
        <dbReference type="ARBA" id="ARBA00035289"/>
    </source>
</evidence>
<keyword evidence="5" id="KW-0687">Ribonucleoprotein</keyword>
<feature type="region of interest" description="Disordered" evidence="8">
    <location>
        <begin position="50"/>
        <end position="73"/>
    </location>
</feature>
<sequence length="242" mass="27194">MAFLRRLPTLLPYLPSTSSLLLARPLPPTLSRSLPRLPLLSRTYAAVPHPSTYASPAPPPKRPPPNADGTLRPHLGVETRPDHGLYGFFHRDSEGKAVTLEMQDVRTDFSGRSWNAPELRRKSFLDLHTLWYVLIRERNVLHTQLEEWKKVGGMPEHFSNIEKLNKRCRKSLARIKYVLNERRLAFKHARLIEMRVAKNNVRNQARLARKAKRLEEEAATAAAGGAGRAGAGAGVQQPQAAV</sequence>
<dbReference type="Proteomes" id="UP000076842">
    <property type="component" value="Unassembled WGS sequence"/>
</dbReference>
<evidence type="ECO:0000256" key="1">
    <source>
        <dbReference type="ARBA" id="ARBA00004173"/>
    </source>
</evidence>
<dbReference type="STRING" id="1353952.A0A165F853"/>
<comment type="similarity">
    <text evidence="2">Belongs to the universal ribosomal protein uL29 family.</text>
</comment>
<dbReference type="Gene3D" id="6.10.330.20">
    <property type="match status" value="1"/>
</dbReference>
<evidence type="ECO:0000256" key="8">
    <source>
        <dbReference type="SAM" id="MobiDB-lite"/>
    </source>
</evidence>
<accession>A0A165F853</accession>
<dbReference type="InterPro" id="IPR038340">
    <property type="entry name" value="MRP-L47_sf"/>
</dbReference>
<dbReference type="PANTHER" id="PTHR21183">
    <property type="entry name" value="RIBOSOMAL PROTEIN L47, MITOCHONDRIAL-RELATED"/>
    <property type="match status" value="1"/>
</dbReference>
<evidence type="ECO:0000256" key="5">
    <source>
        <dbReference type="ARBA" id="ARBA00023274"/>
    </source>
</evidence>
<evidence type="ECO:0000256" key="3">
    <source>
        <dbReference type="ARBA" id="ARBA00022980"/>
    </source>
</evidence>
<dbReference type="EMBL" id="KV423979">
    <property type="protein sequence ID" value="KZT56368.1"/>
    <property type="molecule type" value="Genomic_DNA"/>
</dbReference>
<dbReference type="SUPFAM" id="SSF46561">
    <property type="entry name" value="Ribosomal protein L29 (L29p)"/>
    <property type="match status" value="1"/>
</dbReference>
<keyword evidence="10" id="KW-1185">Reference proteome</keyword>
<keyword evidence="3" id="KW-0689">Ribosomal protein</keyword>
<dbReference type="InterPro" id="IPR010729">
    <property type="entry name" value="Ribosomal_uL29_mit"/>
</dbReference>
<protein>
    <recommendedName>
        <fullName evidence="6">Large ribosomal subunit protein uL29m</fullName>
    </recommendedName>
    <alternativeName>
        <fullName evidence="7">54S ribosomal protein L4, mitochondrial</fullName>
    </alternativeName>
</protein>
<name>A0A165F853_9BASI</name>
<dbReference type="InParanoid" id="A0A165F853"/>
<dbReference type="Pfam" id="PF06984">
    <property type="entry name" value="MRP-L47"/>
    <property type="match status" value="1"/>
</dbReference>
<evidence type="ECO:0000256" key="7">
    <source>
        <dbReference type="ARBA" id="ARBA00035399"/>
    </source>
</evidence>
<reference evidence="9 10" key="1">
    <citation type="journal article" date="2016" name="Mol. Biol. Evol.">
        <title>Comparative Genomics of Early-Diverging Mushroom-Forming Fungi Provides Insights into the Origins of Lignocellulose Decay Capabilities.</title>
        <authorList>
            <person name="Nagy L.G."/>
            <person name="Riley R."/>
            <person name="Tritt A."/>
            <person name="Adam C."/>
            <person name="Daum C."/>
            <person name="Floudas D."/>
            <person name="Sun H."/>
            <person name="Yadav J.S."/>
            <person name="Pangilinan J."/>
            <person name="Larsson K.H."/>
            <person name="Matsuura K."/>
            <person name="Barry K."/>
            <person name="Labutti K."/>
            <person name="Kuo R."/>
            <person name="Ohm R.A."/>
            <person name="Bhattacharya S.S."/>
            <person name="Shirouzu T."/>
            <person name="Yoshinaga Y."/>
            <person name="Martin F.M."/>
            <person name="Grigoriev I.V."/>
            <person name="Hibbett D.S."/>
        </authorList>
    </citation>
    <scope>NUCLEOTIDE SEQUENCE [LARGE SCALE GENOMIC DNA]</scope>
    <source>
        <strain evidence="9 10">HHB12733</strain>
    </source>
</reference>
<proteinExistence type="inferred from homology"/>
<evidence type="ECO:0000256" key="2">
    <source>
        <dbReference type="ARBA" id="ARBA00009254"/>
    </source>
</evidence>